<proteinExistence type="predicted"/>
<feature type="region of interest" description="Disordered" evidence="7">
    <location>
        <begin position="1"/>
        <end position="115"/>
    </location>
</feature>
<evidence type="ECO:0000256" key="7">
    <source>
        <dbReference type="SAM" id="MobiDB-lite"/>
    </source>
</evidence>
<evidence type="ECO:0000256" key="2">
    <source>
        <dbReference type="ARBA" id="ARBA00022692"/>
    </source>
</evidence>
<evidence type="ECO:0000256" key="5">
    <source>
        <dbReference type="ARBA" id="ARBA00023136"/>
    </source>
</evidence>
<name>A0ABD0L282_9CAEN</name>
<keyword evidence="2 6" id="KW-0812">Transmembrane</keyword>
<feature type="domain" description="Reticulon" evidence="8">
    <location>
        <begin position="182"/>
        <end position="371"/>
    </location>
</feature>
<feature type="compositionally biased region" description="Pro residues" evidence="7">
    <location>
        <begin position="133"/>
        <end position="149"/>
    </location>
</feature>
<dbReference type="InterPro" id="IPR046964">
    <property type="entry name" value="RTN1-4"/>
</dbReference>
<gene>
    <name evidence="9" type="ORF">BaRGS_00015203</name>
</gene>
<evidence type="ECO:0000313" key="10">
    <source>
        <dbReference type="Proteomes" id="UP001519460"/>
    </source>
</evidence>
<dbReference type="Pfam" id="PF02453">
    <property type="entry name" value="Reticulon"/>
    <property type="match status" value="1"/>
</dbReference>
<dbReference type="GO" id="GO:0005789">
    <property type="term" value="C:endoplasmic reticulum membrane"/>
    <property type="evidence" value="ECO:0007669"/>
    <property type="project" value="UniProtKB-SubCell"/>
</dbReference>
<keyword evidence="10" id="KW-1185">Reference proteome</keyword>
<dbReference type="AlphaFoldDB" id="A0ABD0L282"/>
<dbReference type="PANTHER" id="PTHR45799:SF2">
    <property type="entry name" value="RETICULON-LIKE PROTEIN"/>
    <property type="match status" value="1"/>
</dbReference>
<feature type="compositionally biased region" description="Low complexity" evidence="7">
    <location>
        <begin position="106"/>
        <end position="115"/>
    </location>
</feature>
<keyword evidence="4 6" id="KW-1133">Transmembrane helix</keyword>
<evidence type="ECO:0000256" key="4">
    <source>
        <dbReference type="ARBA" id="ARBA00022989"/>
    </source>
</evidence>
<comment type="caution">
    <text evidence="9">The sequence shown here is derived from an EMBL/GenBank/DDBJ whole genome shotgun (WGS) entry which is preliminary data.</text>
</comment>
<dbReference type="InterPro" id="IPR003388">
    <property type="entry name" value="Reticulon"/>
</dbReference>
<evidence type="ECO:0000313" key="9">
    <source>
        <dbReference type="EMBL" id="KAK7493492.1"/>
    </source>
</evidence>
<evidence type="ECO:0000256" key="1">
    <source>
        <dbReference type="ARBA" id="ARBA00004477"/>
    </source>
</evidence>
<evidence type="ECO:0000256" key="6">
    <source>
        <dbReference type="RuleBase" id="RU363132"/>
    </source>
</evidence>
<dbReference type="PANTHER" id="PTHR45799">
    <property type="entry name" value="RETICULON-LIKE PROTEIN"/>
    <property type="match status" value="1"/>
</dbReference>
<protein>
    <recommendedName>
        <fullName evidence="6">Reticulon-like protein</fullName>
    </recommendedName>
</protein>
<comment type="subcellular location">
    <subcellularLocation>
        <location evidence="1 6">Endoplasmic reticulum membrane</location>
        <topology evidence="1 6">Multi-pass membrane protein</topology>
    </subcellularLocation>
</comment>
<keyword evidence="5 6" id="KW-0472">Membrane</keyword>
<feature type="region of interest" description="Disordered" evidence="7">
    <location>
        <begin position="127"/>
        <end position="170"/>
    </location>
</feature>
<feature type="transmembrane region" description="Helical" evidence="6">
    <location>
        <begin position="300"/>
        <end position="326"/>
    </location>
</feature>
<keyword evidence="3 6" id="KW-0256">Endoplasmic reticulum</keyword>
<feature type="transmembrane region" description="Helical" evidence="6">
    <location>
        <begin position="196"/>
        <end position="222"/>
    </location>
</feature>
<reference evidence="9 10" key="1">
    <citation type="journal article" date="2023" name="Sci. Data">
        <title>Genome assembly of the Korean intertidal mud-creeper Batillaria attramentaria.</title>
        <authorList>
            <person name="Patra A.K."/>
            <person name="Ho P.T."/>
            <person name="Jun S."/>
            <person name="Lee S.J."/>
            <person name="Kim Y."/>
            <person name="Won Y.J."/>
        </authorList>
    </citation>
    <scope>NUCLEOTIDE SEQUENCE [LARGE SCALE GENOMIC DNA]</scope>
    <source>
        <strain evidence="9">Wonlab-2016</strain>
    </source>
</reference>
<accession>A0ABD0L282</accession>
<dbReference type="PROSITE" id="PS50845">
    <property type="entry name" value="RETICULON"/>
    <property type="match status" value="1"/>
</dbReference>
<dbReference type="EMBL" id="JACVVK020000092">
    <property type="protein sequence ID" value="KAK7493492.1"/>
    <property type="molecule type" value="Genomic_DNA"/>
</dbReference>
<evidence type="ECO:0000259" key="8">
    <source>
        <dbReference type="PROSITE" id="PS50845"/>
    </source>
</evidence>
<dbReference type="Proteomes" id="UP001519460">
    <property type="component" value="Unassembled WGS sequence"/>
</dbReference>
<organism evidence="9 10">
    <name type="scientific">Batillaria attramentaria</name>
    <dbReference type="NCBI Taxonomy" id="370345"/>
    <lineage>
        <taxon>Eukaryota</taxon>
        <taxon>Metazoa</taxon>
        <taxon>Spiralia</taxon>
        <taxon>Lophotrochozoa</taxon>
        <taxon>Mollusca</taxon>
        <taxon>Gastropoda</taxon>
        <taxon>Caenogastropoda</taxon>
        <taxon>Sorbeoconcha</taxon>
        <taxon>Cerithioidea</taxon>
        <taxon>Batillariidae</taxon>
        <taxon>Batillaria</taxon>
    </lineage>
</organism>
<evidence type="ECO:0000256" key="3">
    <source>
        <dbReference type="ARBA" id="ARBA00022824"/>
    </source>
</evidence>
<sequence length="371" mass="40883">MADDNFGDLREMGGFNPESNFTPEDFETLDPPGGSAYESQGQGTIPEQDEEVSTTNAFGGEEPAEEDRYAAGASEADAVQFSSDPLISWGDDAENVSQPSAAVPESQGSALDDLGGLAMGSLASAGLQSAFTPPSPPPAASRDPYPNPPQDREEVSSTEPVSEEPAEKKAAGAWLKNVDPRVLDLIYWRDVRKTGVVFGSMMLVLLSLAFFSLMSVLAYLSLAVLTVTLSFRVYKNIMAAVQKTNDGHPFKQYLEMDITLKEEKVSRVTQTVLQHVNRSVCELRRLFLIEDLVDSIKFGLLLWVLTYVGSWFNGMTLIILLVIDLFTLPKIYETYKVQIDNYVNMARTQVNNVMTQVQNKLPFLKKKAKTQ</sequence>
<dbReference type="Gene3D" id="1.20.5.2480">
    <property type="match status" value="1"/>
</dbReference>